<dbReference type="AlphaFoldDB" id="A0A7N0RDW8"/>
<comment type="similarity">
    <text evidence="1 6">Belongs to the glycosyl hydrolase 17 family.</text>
</comment>
<dbReference type="Pfam" id="PF00332">
    <property type="entry name" value="Glyco_hydro_17"/>
    <property type="match status" value="1"/>
</dbReference>
<reference evidence="10" key="1">
    <citation type="submission" date="2021-01" db="UniProtKB">
        <authorList>
            <consortium name="EnsemblPlants"/>
        </authorList>
    </citation>
    <scope>IDENTIFICATION</scope>
</reference>
<keyword evidence="2 8" id="KW-0732">Signal</keyword>
<accession>A0A7N0RDW8</accession>
<protein>
    <recommendedName>
        <fullName evidence="9">X8 domain-containing protein</fullName>
    </recommendedName>
</protein>
<dbReference type="Gramene" id="Kaladp0008s0896.2.v1.1">
    <property type="protein sequence ID" value="Kaladp0008s0896.2.v1.1"/>
    <property type="gene ID" value="Kaladp0008s0896.v1.1"/>
</dbReference>
<evidence type="ECO:0000313" key="10">
    <source>
        <dbReference type="EnsemblPlants" id="Kaladp0008s0896.2.v1.1"/>
    </source>
</evidence>
<dbReference type="InterPro" id="IPR044965">
    <property type="entry name" value="Glyco_hydro_17_plant"/>
</dbReference>
<evidence type="ECO:0000256" key="2">
    <source>
        <dbReference type="ARBA" id="ARBA00022729"/>
    </source>
</evidence>
<dbReference type="EnsemblPlants" id="Kaladp0008s0896.2.v1.1">
    <property type="protein sequence ID" value="Kaladp0008s0896.2.v1.1"/>
    <property type="gene ID" value="Kaladp0008s0896.v1.1"/>
</dbReference>
<dbReference type="InterPro" id="IPR017853">
    <property type="entry name" value="GH"/>
</dbReference>
<keyword evidence="7" id="KW-0472">Membrane</keyword>
<dbReference type="PANTHER" id="PTHR32227">
    <property type="entry name" value="GLUCAN ENDO-1,3-BETA-GLUCOSIDASE BG1-RELATED-RELATED"/>
    <property type="match status" value="1"/>
</dbReference>
<feature type="chain" id="PRO_5029910481" description="X8 domain-containing protein" evidence="8">
    <location>
        <begin position="25"/>
        <end position="400"/>
    </location>
</feature>
<evidence type="ECO:0000256" key="4">
    <source>
        <dbReference type="ARBA" id="ARBA00023157"/>
    </source>
</evidence>
<evidence type="ECO:0000256" key="5">
    <source>
        <dbReference type="ARBA" id="ARBA00023295"/>
    </source>
</evidence>
<dbReference type="Proteomes" id="UP000594263">
    <property type="component" value="Unplaced"/>
</dbReference>
<proteinExistence type="inferred from homology"/>
<dbReference type="SMART" id="SM00768">
    <property type="entry name" value="X8"/>
    <property type="match status" value="1"/>
</dbReference>
<evidence type="ECO:0000259" key="9">
    <source>
        <dbReference type="SMART" id="SM00768"/>
    </source>
</evidence>
<keyword evidence="5" id="KW-0326">Glycosidase</keyword>
<keyword evidence="11" id="KW-1185">Reference proteome</keyword>
<evidence type="ECO:0000313" key="11">
    <source>
        <dbReference type="Proteomes" id="UP000594263"/>
    </source>
</evidence>
<feature type="transmembrane region" description="Helical" evidence="7">
    <location>
        <begin position="367"/>
        <end position="390"/>
    </location>
</feature>
<dbReference type="Gene3D" id="1.20.58.1040">
    <property type="match status" value="1"/>
</dbReference>
<feature type="signal peptide" evidence="8">
    <location>
        <begin position="1"/>
        <end position="24"/>
    </location>
</feature>
<dbReference type="Gene3D" id="3.20.20.80">
    <property type="entry name" value="Glycosidases"/>
    <property type="match status" value="2"/>
</dbReference>
<evidence type="ECO:0000256" key="6">
    <source>
        <dbReference type="RuleBase" id="RU004335"/>
    </source>
</evidence>
<dbReference type="InterPro" id="IPR000490">
    <property type="entry name" value="Glyco_hydro_17"/>
</dbReference>
<dbReference type="SUPFAM" id="SSF51445">
    <property type="entry name" value="(Trans)glycosidases"/>
    <property type="match status" value="1"/>
</dbReference>
<name>A0A7N0RDW8_KALFE</name>
<sequence length="400" mass="43412">MSPDRVPVLILLVCVSTHVFTVQSGVGVNWGTTASHPLPPPIVVDLLKSNGIDKVRIFDADPPVLQALSGSNIKVTLGIPDLMLQALNMSVKAAESWIHDNVTRYVNGGVHILYIAVGENPFLQDYGEQFHTFVVGAATNIQIALSKAKLASEIKVVVPCSFDAFSSKSGLPSRGLFRSDINTTMVHLLSFLKTFMKGLMEHLRSKKGTPLRTGNPPVETFILSLLDEDQGSIASGDFERHWGVFTFDGLAKYQVDLGQGSRNLVNAQNVDYMPSKWCVVNNNKDLCNASLSAENACASADCTALSPGGSCSNISWPANVSYAFNSFFQKHDQLADSCDFGGLGLITTVDPSLDDCRFYIEIQTSRAASLAMSGLFDWMILLTITISAFFSSNLHGSRQY</sequence>
<feature type="domain" description="X8" evidence="9">
    <location>
        <begin position="276"/>
        <end position="358"/>
    </location>
</feature>
<organism evidence="10 11">
    <name type="scientific">Kalanchoe fedtschenkoi</name>
    <name type="common">Lavender scallops</name>
    <name type="synonym">South American air plant</name>
    <dbReference type="NCBI Taxonomy" id="63787"/>
    <lineage>
        <taxon>Eukaryota</taxon>
        <taxon>Viridiplantae</taxon>
        <taxon>Streptophyta</taxon>
        <taxon>Embryophyta</taxon>
        <taxon>Tracheophyta</taxon>
        <taxon>Spermatophyta</taxon>
        <taxon>Magnoliopsida</taxon>
        <taxon>eudicotyledons</taxon>
        <taxon>Gunneridae</taxon>
        <taxon>Pentapetalae</taxon>
        <taxon>Saxifragales</taxon>
        <taxon>Crassulaceae</taxon>
        <taxon>Kalanchoe</taxon>
    </lineage>
</organism>
<keyword evidence="7" id="KW-0812">Transmembrane</keyword>
<keyword evidence="3" id="KW-0378">Hydrolase</keyword>
<evidence type="ECO:0000256" key="7">
    <source>
        <dbReference type="SAM" id="Phobius"/>
    </source>
</evidence>
<evidence type="ECO:0000256" key="1">
    <source>
        <dbReference type="ARBA" id="ARBA00008773"/>
    </source>
</evidence>
<keyword evidence="7" id="KW-1133">Transmembrane helix</keyword>
<keyword evidence="4" id="KW-1015">Disulfide bond</keyword>
<evidence type="ECO:0000256" key="3">
    <source>
        <dbReference type="ARBA" id="ARBA00022801"/>
    </source>
</evidence>
<dbReference type="Pfam" id="PF07983">
    <property type="entry name" value="X8"/>
    <property type="match status" value="1"/>
</dbReference>
<dbReference type="InterPro" id="IPR012946">
    <property type="entry name" value="X8"/>
</dbReference>
<dbReference type="GO" id="GO:0004553">
    <property type="term" value="F:hydrolase activity, hydrolyzing O-glycosyl compounds"/>
    <property type="evidence" value="ECO:0007669"/>
    <property type="project" value="InterPro"/>
</dbReference>
<dbReference type="GO" id="GO:0005975">
    <property type="term" value="P:carbohydrate metabolic process"/>
    <property type="evidence" value="ECO:0007669"/>
    <property type="project" value="InterPro"/>
</dbReference>
<evidence type="ECO:0000256" key="8">
    <source>
        <dbReference type="SAM" id="SignalP"/>
    </source>
</evidence>